<organism evidence="5 6">
    <name type="scientific">Kumtagia ephedrae</name>
    <dbReference type="NCBI Taxonomy" id="2116701"/>
    <lineage>
        <taxon>Bacteria</taxon>
        <taxon>Pseudomonadati</taxon>
        <taxon>Pseudomonadota</taxon>
        <taxon>Alphaproteobacteria</taxon>
        <taxon>Hyphomicrobiales</taxon>
        <taxon>Phyllobacteriaceae</taxon>
        <taxon>Kumtagia</taxon>
    </lineage>
</organism>
<evidence type="ECO:0000256" key="3">
    <source>
        <dbReference type="ARBA" id="ARBA00023163"/>
    </source>
</evidence>
<keyword evidence="2" id="KW-0238">DNA-binding</keyword>
<dbReference type="PANTHER" id="PTHR46796">
    <property type="entry name" value="HTH-TYPE TRANSCRIPTIONAL ACTIVATOR RHAS-RELATED"/>
    <property type="match status" value="1"/>
</dbReference>
<dbReference type="InterPro" id="IPR018062">
    <property type="entry name" value="HTH_AraC-typ_CS"/>
</dbReference>
<dbReference type="InterPro" id="IPR050204">
    <property type="entry name" value="AraC_XylS_family_regulators"/>
</dbReference>
<evidence type="ECO:0000313" key="5">
    <source>
        <dbReference type="EMBL" id="PSJ55553.1"/>
    </source>
</evidence>
<dbReference type="OrthoDB" id="110167at2"/>
<comment type="caution">
    <text evidence="5">The sequence shown here is derived from an EMBL/GenBank/DDBJ whole genome shotgun (WGS) entry which is preliminary data.</text>
</comment>
<protein>
    <submittedName>
        <fullName evidence="5">AraC family transcriptional regulator</fullName>
    </submittedName>
</protein>
<accession>A0A2P7RZD1</accession>
<dbReference type="PANTHER" id="PTHR46796:SF14">
    <property type="entry name" value="TRANSCRIPTIONAL REGULATORY PROTEIN"/>
    <property type="match status" value="1"/>
</dbReference>
<gene>
    <name evidence="5" type="ORF">C7I84_23220</name>
</gene>
<dbReference type="PROSITE" id="PS00041">
    <property type="entry name" value="HTH_ARAC_FAMILY_1"/>
    <property type="match status" value="1"/>
</dbReference>
<feature type="domain" description="HTH araC/xylS-type" evidence="4">
    <location>
        <begin position="186"/>
        <end position="283"/>
    </location>
</feature>
<name>A0A2P7RZD1_9HYPH</name>
<dbReference type="AlphaFoldDB" id="A0A2P7RZD1"/>
<evidence type="ECO:0000256" key="1">
    <source>
        <dbReference type="ARBA" id="ARBA00023015"/>
    </source>
</evidence>
<dbReference type="Gene3D" id="1.10.10.60">
    <property type="entry name" value="Homeodomain-like"/>
    <property type="match status" value="2"/>
</dbReference>
<reference evidence="5 6" key="1">
    <citation type="submission" date="2018-03" db="EMBL/GenBank/DDBJ databases">
        <title>The draft genome of Mesorhizobium sp. 6GN-30.</title>
        <authorList>
            <person name="Liu L."/>
            <person name="Li L."/>
            <person name="Wang T."/>
            <person name="Zhang X."/>
            <person name="Liang L."/>
        </authorList>
    </citation>
    <scope>NUCLEOTIDE SEQUENCE [LARGE SCALE GENOMIC DNA]</scope>
    <source>
        <strain evidence="5 6">6GN30</strain>
    </source>
</reference>
<evidence type="ECO:0000256" key="2">
    <source>
        <dbReference type="ARBA" id="ARBA00023125"/>
    </source>
</evidence>
<dbReference type="InterPro" id="IPR009057">
    <property type="entry name" value="Homeodomain-like_sf"/>
</dbReference>
<keyword evidence="3" id="KW-0804">Transcription</keyword>
<sequence length="289" mass="32101">MHSSTHGFSVVGALKWRMWKGVVADVWEVDCAVDARGDYVSPDPRLFVALELGAGGSFVLDQPEMRRVDRHDAPLSMSFVPAGTPILGRAEGLKRMKHLDLHFSETSLLQRFGRALDRDRLREPRLSFQDPRMANLAAAIAAECDNADPFHDLYGEGLVNALLALLFKVEREAGRPRAALSRQQLRCVTEFIEEHCFEPIRLSDLAALAGVSESYFSHAFKAATGVPPHRWHMQTRIRRVQDLLSPGSVLTEVAAMAGFADQAHLTRVFKAVVGVAPSTWMKATFARKQ</sequence>
<proteinExistence type="predicted"/>
<dbReference type="Pfam" id="PF12833">
    <property type="entry name" value="HTH_18"/>
    <property type="match status" value="1"/>
</dbReference>
<dbReference type="InterPro" id="IPR018060">
    <property type="entry name" value="HTH_AraC"/>
</dbReference>
<evidence type="ECO:0000313" key="6">
    <source>
        <dbReference type="Proteomes" id="UP000241229"/>
    </source>
</evidence>
<keyword evidence="1" id="KW-0805">Transcription regulation</keyword>
<dbReference type="PROSITE" id="PS01124">
    <property type="entry name" value="HTH_ARAC_FAMILY_2"/>
    <property type="match status" value="1"/>
</dbReference>
<dbReference type="GO" id="GO:0043565">
    <property type="term" value="F:sequence-specific DNA binding"/>
    <property type="evidence" value="ECO:0007669"/>
    <property type="project" value="InterPro"/>
</dbReference>
<dbReference type="Proteomes" id="UP000241229">
    <property type="component" value="Unassembled WGS sequence"/>
</dbReference>
<dbReference type="SMART" id="SM00342">
    <property type="entry name" value="HTH_ARAC"/>
    <property type="match status" value="1"/>
</dbReference>
<evidence type="ECO:0000259" key="4">
    <source>
        <dbReference type="PROSITE" id="PS01124"/>
    </source>
</evidence>
<dbReference type="SUPFAM" id="SSF46689">
    <property type="entry name" value="Homeodomain-like"/>
    <property type="match status" value="2"/>
</dbReference>
<dbReference type="GO" id="GO:0003700">
    <property type="term" value="F:DNA-binding transcription factor activity"/>
    <property type="evidence" value="ECO:0007669"/>
    <property type="project" value="InterPro"/>
</dbReference>
<dbReference type="EMBL" id="PXYK01000027">
    <property type="protein sequence ID" value="PSJ55553.1"/>
    <property type="molecule type" value="Genomic_DNA"/>
</dbReference>
<keyword evidence="6" id="KW-1185">Reference proteome</keyword>